<dbReference type="AlphaFoldDB" id="A0A4Q4TJK2"/>
<keyword evidence="3" id="KW-1185">Reference proteome</keyword>
<organism evidence="2 3">
    <name type="scientific">Monosporascus ibericus</name>
    <dbReference type="NCBI Taxonomy" id="155417"/>
    <lineage>
        <taxon>Eukaryota</taxon>
        <taxon>Fungi</taxon>
        <taxon>Dikarya</taxon>
        <taxon>Ascomycota</taxon>
        <taxon>Pezizomycotina</taxon>
        <taxon>Sordariomycetes</taxon>
        <taxon>Xylariomycetidae</taxon>
        <taxon>Xylariales</taxon>
        <taxon>Xylariales incertae sedis</taxon>
        <taxon>Monosporascus</taxon>
    </lineage>
</organism>
<sequence>MTEWSGESRVTGGSGLYRPMLGDEIRLLRIQPGSHPAISCELVHVPLSQKPLFWALSYAWGSRENPKGIFVNGGQFSITDNLHAALIEFRTLLKKSNGKGAAPLLWVDSICINQASRKEKEEEIPRMGIVYRRCERVLAWLGPMGPDDDDTAVCELTALLNHLESLAGEYGKTLHQHVQAYTTSRVDSSPAELQSLMQTISLIGGRAWFKRVWVVQEVTLASGDPIMLLGPYAFSFDTYYSLLSSLGSCGLPAPKPVSYQPISCHAMARAAFRQPQYITPETQGDLNVLHRIALDMLTFVFYTSGLQATVPHDHIYGLIGLMRYSPLPDDLRPQYLEPFELVYHRLAVYLLSETNDYDVLSLGRLGALDGVPSWVPDLRHGDQNVREHYPQPRRPIISIEEGAILAVPAVILGECVSVTPALTLQDVSADPLRSFVQRDAAIFAEAARIRGVPIEPVFEGWLRAHVFRARPGLSLPDCQDPEAMIRSLMRVYKHIRRGDAFETGTLSLEEQSSLASVQQLLSQPEFRASILCSKLFVLQNGSIGSPHPSPTDVRCGDTLCVFPGRSYPLIVRSLHVGQDQDYLWLARGQVMEREGIPHHMLLEWTLRRSEQKEQHRIVGQTDLDGYDGLDEYHESISLSQLHLASKHDVTELYVV</sequence>
<evidence type="ECO:0000313" key="3">
    <source>
        <dbReference type="Proteomes" id="UP000293360"/>
    </source>
</evidence>
<dbReference type="OrthoDB" id="2157530at2759"/>
<gene>
    <name evidence="2" type="ORF">DL764_003587</name>
</gene>
<dbReference type="Pfam" id="PF06985">
    <property type="entry name" value="HET"/>
    <property type="match status" value="1"/>
</dbReference>
<dbReference type="InterPro" id="IPR052895">
    <property type="entry name" value="HetReg/Transcr_Mod"/>
</dbReference>
<dbReference type="PANTHER" id="PTHR24148">
    <property type="entry name" value="ANKYRIN REPEAT DOMAIN-CONTAINING PROTEIN 39 HOMOLOG-RELATED"/>
    <property type="match status" value="1"/>
</dbReference>
<proteinExistence type="predicted"/>
<accession>A0A4Q4TJK2</accession>
<dbReference type="InterPro" id="IPR010730">
    <property type="entry name" value="HET"/>
</dbReference>
<name>A0A4Q4TJK2_9PEZI</name>
<dbReference type="PANTHER" id="PTHR24148:SF64">
    <property type="entry name" value="HETEROKARYON INCOMPATIBILITY DOMAIN-CONTAINING PROTEIN"/>
    <property type="match status" value="1"/>
</dbReference>
<reference evidence="2 3" key="1">
    <citation type="submission" date="2018-06" db="EMBL/GenBank/DDBJ databases">
        <title>Complete Genomes of Monosporascus.</title>
        <authorList>
            <person name="Robinson A.J."/>
            <person name="Natvig D.O."/>
        </authorList>
    </citation>
    <scope>NUCLEOTIDE SEQUENCE [LARGE SCALE GENOMIC DNA]</scope>
    <source>
        <strain evidence="2 3">CBS 110550</strain>
    </source>
</reference>
<dbReference type="STRING" id="155417.A0A4Q4TJK2"/>
<dbReference type="Proteomes" id="UP000293360">
    <property type="component" value="Unassembled WGS sequence"/>
</dbReference>
<comment type="caution">
    <text evidence="2">The sequence shown here is derived from an EMBL/GenBank/DDBJ whole genome shotgun (WGS) entry which is preliminary data.</text>
</comment>
<feature type="domain" description="Heterokaryon incompatibility" evidence="1">
    <location>
        <begin position="54"/>
        <end position="217"/>
    </location>
</feature>
<protein>
    <recommendedName>
        <fullName evidence="1">Heterokaryon incompatibility domain-containing protein</fullName>
    </recommendedName>
</protein>
<dbReference type="EMBL" id="QJNU01000157">
    <property type="protein sequence ID" value="RYP05770.1"/>
    <property type="molecule type" value="Genomic_DNA"/>
</dbReference>
<evidence type="ECO:0000259" key="1">
    <source>
        <dbReference type="Pfam" id="PF06985"/>
    </source>
</evidence>
<evidence type="ECO:0000313" key="2">
    <source>
        <dbReference type="EMBL" id="RYP05770.1"/>
    </source>
</evidence>